<evidence type="ECO:0000256" key="8">
    <source>
        <dbReference type="ARBA" id="ARBA00035585"/>
    </source>
</evidence>
<evidence type="ECO:0000313" key="11">
    <source>
        <dbReference type="EMBL" id="NYE68787.1"/>
    </source>
</evidence>
<dbReference type="Pfam" id="PF02537">
    <property type="entry name" value="CRCB"/>
    <property type="match status" value="1"/>
</dbReference>
<keyword evidence="2 10" id="KW-1003">Cell membrane</keyword>
<dbReference type="GO" id="GO:0062054">
    <property type="term" value="F:fluoride channel activity"/>
    <property type="evidence" value="ECO:0007669"/>
    <property type="project" value="UniProtKB-UniRule"/>
</dbReference>
<dbReference type="HAMAP" id="MF_00454">
    <property type="entry name" value="FluC"/>
    <property type="match status" value="1"/>
</dbReference>
<comment type="similarity">
    <text evidence="7 10">Belongs to the fluoride channel Fluc/FEX (TC 1.A.43) family.</text>
</comment>
<dbReference type="AlphaFoldDB" id="A0A7Y9I290"/>
<dbReference type="GO" id="GO:0140114">
    <property type="term" value="P:cellular detoxification of fluoride"/>
    <property type="evidence" value="ECO:0007669"/>
    <property type="project" value="UniProtKB-UniRule"/>
</dbReference>
<reference evidence="11 12" key="1">
    <citation type="submission" date="2020-07" db="EMBL/GenBank/DDBJ databases">
        <title>Sequencing the genomes of 1000 actinobacteria strains.</title>
        <authorList>
            <person name="Klenk H.-P."/>
        </authorList>
    </citation>
    <scope>NUCLEOTIDE SEQUENCE [LARGE SCALE GENOMIC DNA]</scope>
    <source>
        <strain evidence="11 12">DSM 22083</strain>
    </source>
</reference>
<comment type="caution">
    <text evidence="11">The sequence shown here is derived from an EMBL/GenBank/DDBJ whole genome shotgun (WGS) entry which is preliminary data.</text>
</comment>
<keyword evidence="5 10" id="KW-0472">Membrane</keyword>
<keyword evidence="4 10" id="KW-1133">Transmembrane helix</keyword>
<dbReference type="GO" id="GO:0046872">
    <property type="term" value="F:metal ion binding"/>
    <property type="evidence" value="ECO:0007669"/>
    <property type="project" value="UniProtKB-KW"/>
</dbReference>
<evidence type="ECO:0000256" key="6">
    <source>
        <dbReference type="ARBA" id="ARBA00023303"/>
    </source>
</evidence>
<keyword evidence="10" id="KW-0406">Ion transport</keyword>
<protein>
    <recommendedName>
        <fullName evidence="10">Fluoride-specific ion channel FluC</fullName>
    </recommendedName>
</protein>
<dbReference type="EMBL" id="JACCBU010000001">
    <property type="protein sequence ID" value="NYE68787.1"/>
    <property type="molecule type" value="Genomic_DNA"/>
</dbReference>
<keyword evidence="10" id="KW-0915">Sodium</keyword>
<dbReference type="GO" id="GO:0005886">
    <property type="term" value="C:plasma membrane"/>
    <property type="evidence" value="ECO:0007669"/>
    <property type="project" value="UniProtKB-SubCell"/>
</dbReference>
<accession>A0A7Y9I290</accession>
<comment type="catalytic activity">
    <reaction evidence="8">
        <text>fluoride(in) = fluoride(out)</text>
        <dbReference type="Rhea" id="RHEA:76159"/>
        <dbReference type="ChEBI" id="CHEBI:17051"/>
    </reaction>
    <physiologicalReaction direction="left-to-right" evidence="8">
        <dbReference type="Rhea" id="RHEA:76160"/>
    </physiologicalReaction>
</comment>
<evidence type="ECO:0000256" key="9">
    <source>
        <dbReference type="ARBA" id="ARBA00049940"/>
    </source>
</evidence>
<feature type="transmembrane region" description="Helical" evidence="10">
    <location>
        <begin position="56"/>
        <end position="76"/>
    </location>
</feature>
<sequence length="159" mass="15855">MPEFDHEQAAEPVDPDLAPAHPPAVSVALVALGGTLGTAARALIAEAVPQSAGIPLGILAINLGGAYLLGLLLAVLHRLGPDVGRRRAVRLLCGTGVLGGFTTYSALATDSGLLLLSGDLLPALGYALVTVLAGALCSWAGLATGSLVRVPAADPGEPR</sequence>
<comment type="activity regulation">
    <text evidence="10">Na(+) is not transported, but it plays an essential structural role and its presence is essential for fluoride channel function.</text>
</comment>
<dbReference type="RefSeq" id="WP_179747664.1">
    <property type="nucleotide sequence ID" value="NZ_JACCBU010000001.1"/>
</dbReference>
<dbReference type="InterPro" id="IPR003691">
    <property type="entry name" value="FluC"/>
</dbReference>
<evidence type="ECO:0000256" key="1">
    <source>
        <dbReference type="ARBA" id="ARBA00004651"/>
    </source>
</evidence>
<keyword evidence="12" id="KW-1185">Reference proteome</keyword>
<feature type="transmembrane region" description="Helical" evidence="10">
    <location>
        <begin position="120"/>
        <end position="142"/>
    </location>
</feature>
<feature type="binding site" evidence="10">
    <location>
        <position position="102"/>
    </location>
    <ligand>
        <name>Na(+)</name>
        <dbReference type="ChEBI" id="CHEBI:29101"/>
        <note>structural</note>
    </ligand>
</feature>
<keyword evidence="10" id="KW-0479">Metal-binding</keyword>
<gene>
    <name evidence="10" type="primary">fluC</name>
    <name evidence="10" type="synonym">crcB</name>
    <name evidence="11" type="ORF">BKA15_000116</name>
</gene>
<organism evidence="11 12">
    <name type="scientific">Microlunatus parietis</name>
    <dbReference type="NCBI Taxonomy" id="682979"/>
    <lineage>
        <taxon>Bacteria</taxon>
        <taxon>Bacillati</taxon>
        <taxon>Actinomycetota</taxon>
        <taxon>Actinomycetes</taxon>
        <taxon>Propionibacteriales</taxon>
        <taxon>Propionibacteriaceae</taxon>
        <taxon>Microlunatus</taxon>
    </lineage>
</organism>
<name>A0A7Y9I290_9ACTN</name>
<dbReference type="Proteomes" id="UP000569914">
    <property type="component" value="Unassembled WGS sequence"/>
</dbReference>
<feature type="transmembrane region" description="Helical" evidence="10">
    <location>
        <begin position="88"/>
        <end position="108"/>
    </location>
</feature>
<evidence type="ECO:0000313" key="12">
    <source>
        <dbReference type="Proteomes" id="UP000569914"/>
    </source>
</evidence>
<evidence type="ECO:0000256" key="2">
    <source>
        <dbReference type="ARBA" id="ARBA00022475"/>
    </source>
</evidence>
<evidence type="ECO:0000256" key="5">
    <source>
        <dbReference type="ARBA" id="ARBA00023136"/>
    </source>
</evidence>
<evidence type="ECO:0000256" key="10">
    <source>
        <dbReference type="HAMAP-Rule" id="MF_00454"/>
    </source>
</evidence>
<evidence type="ECO:0000256" key="4">
    <source>
        <dbReference type="ARBA" id="ARBA00022989"/>
    </source>
</evidence>
<keyword evidence="6 10" id="KW-0407">Ion channel</keyword>
<comment type="subcellular location">
    <subcellularLocation>
        <location evidence="1 10">Cell membrane</location>
        <topology evidence="1 10">Multi-pass membrane protein</topology>
    </subcellularLocation>
</comment>
<feature type="binding site" evidence="10">
    <location>
        <position position="99"/>
    </location>
    <ligand>
        <name>Na(+)</name>
        <dbReference type="ChEBI" id="CHEBI:29101"/>
        <note>structural</note>
    </ligand>
</feature>
<keyword evidence="10" id="KW-0813">Transport</keyword>
<evidence type="ECO:0000256" key="7">
    <source>
        <dbReference type="ARBA" id="ARBA00035120"/>
    </source>
</evidence>
<evidence type="ECO:0000256" key="3">
    <source>
        <dbReference type="ARBA" id="ARBA00022692"/>
    </source>
</evidence>
<keyword evidence="3 10" id="KW-0812">Transmembrane</keyword>
<comment type="function">
    <text evidence="9 10">Fluoride-specific ion channel. Important for reducing fluoride concentration in the cell, thus reducing its toxicity.</text>
</comment>
<proteinExistence type="inferred from homology"/>